<organism evidence="2 3">
    <name type="scientific">Apiotrichum porosum</name>
    <dbReference type="NCBI Taxonomy" id="105984"/>
    <lineage>
        <taxon>Eukaryota</taxon>
        <taxon>Fungi</taxon>
        <taxon>Dikarya</taxon>
        <taxon>Basidiomycota</taxon>
        <taxon>Agaricomycotina</taxon>
        <taxon>Tremellomycetes</taxon>
        <taxon>Trichosporonales</taxon>
        <taxon>Trichosporonaceae</taxon>
        <taxon>Apiotrichum</taxon>
    </lineage>
</organism>
<accession>A0A427Y5G1</accession>
<feature type="region of interest" description="Disordered" evidence="1">
    <location>
        <begin position="246"/>
        <end position="293"/>
    </location>
</feature>
<name>A0A427Y5G1_9TREE</name>
<reference evidence="2 3" key="1">
    <citation type="submission" date="2018-11" db="EMBL/GenBank/DDBJ databases">
        <title>Genome sequence of Apiotrichum porosum DSM 27194.</title>
        <authorList>
            <person name="Aliyu H."/>
            <person name="Gorte O."/>
            <person name="Ochsenreither K."/>
        </authorList>
    </citation>
    <scope>NUCLEOTIDE SEQUENCE [LARGE SCALE GENOMIC DNA]</scope>
    <source>
        <strain evidence="2 3">DSM 27194</strain>
    </source>
</reference>
<feature type="region of interest" description="Disordered" evidence="1">
    <location>
        <begin position="189"/>
        <end position="225"/>
    </location>
</feature>
<keyword evidence="3" id="KW-1185">Reference proteome</keyword>
<gene>
    <name evidence="2" type="ORF">EHS24_004560</name>
</gene>
<feature type="region of interest" description="Disordered" evidence="1">
    <location>
        <begin position="316"/>
        <end position="348"/>
    </location>
</feature>
<feature type="compositionally biased region" description="Basic and acidic residues" evidence="1">
    <location>
        <begin position="270"/>
        <end position="280"/>
    </location>
</feature>
<feature type="region of interest" description="Disordered" evidence="1">
    <location>
        <begin position="117"/>
        <end position="165"/>
    </location>
</feature>
<feature type="compositionally biased region" description="Basic and acidic residues" evidence="1">
    <location>
        <begin position="189"/>
        <end position="213"/>
    </location>
</feature>
<evidence type="ECO:0000313" key="3">
    <source>
        <dbReference type="Proteomes" id="UP000279236"/>
    </source>
</evidence>
<comment type="caution">
    <text evidence="2">The sequence shown here is derived from an EMBL/GenBank/DDBJ whole genome shotgun (WGS) entry which is preliminary data.</text>
</comment>
<dbReference type="Proteomes" id="UP000279236">
    <property type="component" value="Unassembled WGS sequence"/>
</dbReference>
<protein>
    <submittedName>
        <fullName evidence="2">Uncharacterized protein</fullName>
    </submittedName>
</protein>
<dbReference type="EMBL" id="RSCE01000002">
    <property type="protein sequence ID" value="RSH86316.1"/>
    <property type="molecule type" value="Genomic_DNA"/>
</dbReference>
<dbReference type="RefSeq" id="XP_028479101.1">
    <property type="nucleotide sequence ID" value="XM_028620129.1"/>
</dbReference>
<proteinExistence type="predicted"/>
<evidence type="ECO:0000256" key="1">
    <source>
        <dbReference type="SAM" id="MobiDB-lite"/>
    </source>
</evidence>
<sequence length="419" mass="47783">MSLTAPFQILTPEEHDALGLERVPNWTARNPLYKWPTPCTGCEGRHFCIIEPLAKGTVKDHYVVLKRCVPCGPRHAGSESHGCTITTGPDGRKQYLYIKPGRFKLVQMSEKAVKDIKIQNDTQRRKRHAEITSDYNTPSAKRSRKDHADYERHPPTPSSSSWRSHAWADPELGRKDDRYRFNRERRDRRDYHPWDPDRPRRLSEREFESERRHSSSRASPGRWSAEYYSGDGGPWLAHELCDPRADLSRRESKAPSPRRRPPSVSSARPAKGDIRSEMEKPVPSPTPYDTTGASLASPLEVEALLQEVQDNLNSVASKLSTPKAPKTNGVETSQTKSSAPVSASAQYKKPQTVIAGKAPSDQGKRIDDLQYEVWHRDRSIDRLEDENQRLQAALTAMYRLVETKDRLLAMYRKQIERQG</sequence>
<evidence type="ECO:0000313" key="2">
    <source>
        <dbReference type="EMBL" id="RSH86316.1"/>
    </source>
</evidence>
<dbReference type="AlphaFoldDB" id="A0A427Y5G1"/>
<feature type="compositionally biased region" description="Polar residues" evidence="1">
    <location>
        <begin position="329"/>
        <end position="345"/>
    </location>
</feature>
<dbReference type="GeneID" id="39589103"/>